<comment type="caution">
    <text evidence="1">The sequence shown here is derived from an EMBL/GenBank/DDBJ whole genome shotgun (WGS) entry which is preliminary data.</text>
</comment>
<dbReference type="Proteomes" id="UP001257914">
    <property type="component" value="Unassembled WGS sequence"/>
</dbReference>
<accession>A0ABU3R1H8</accession>
<evidence type="ECO:0000313" key="2">
    <source>
        <dbReference type="Proteomes" id="UP001257914"/>
    </source>
</evidence>
<reference evidence="1 2" key="1">
    <citation type="submission" date="2023-10" db="EMBL/GenBank/DDBJ databases">
        <title>Psychrosphaera aquimaarina strain SW33 isolated from seawater.</title>
        <authorList>
            <person name="Bayburt H."/>
            <person name="Kim J.M."/>
            <person name="Choi B.J."/>
            <person name="Jeon C.O."/>
        </authorList>
    </citation>
    <scope>NUCLEOTIDE SEQUENCE [LARGE SCALE GENOMIC DNA]</scope>
    <source>
        <strain evidence="1 2">KCTC 52743</strain>
    </source>
</reference>
<dbReference type="EMBL" id="JAWCUA010000007">
    <property type="protein sequence ID" value="MDU0113384.1"/>
    <property type="molecule type" value="Genomic_DNA"/>
</dbReference>
<gene>
    <name evidence="1" type="ORF">RT723_10330</name>
</gene>
<protein>
    <submittedName>
        <fullName evidence="1">Uncharacterized protein</fullName>
    </submittedName>
</protein>
<organism evidence="1 2">
    <name type="scientific">Psychrosphaera aquimarina</name>
    <dbReference type="NCBI Taxonomy" id="2044854"/>
    <lineage>
        <taxon>Bacteria</taxon>
        <taxon>Pseudomonadati</taxon>
        <taxon>Pseudomonadota</taxon>
        <taxon>Gammaproteobacteria</taxon>
        <taxon>Alteromonadales</taxon>
        <taxon>Pseudoalteromonadaceae</taxon>
        <taxon>Psychrosphaera</taxon>
    </lineage>
</organism>
<dbReference type="RefSeq" id="WP_216053702.1">
    <property type="nucleotide sequence ID" value="NZ_JAWCUA010000007.1"/>
</dbReference>
<name>A0ABU3R1H8_9GAMM</name>
<proteinExistence type="predicted"/>
<evidence type="ECO:0000313" key="1">
    <source>
        <dbReference type="EMBL" id="MDU0113384.1"/>
    </source>
</evidence>
<keyword evidence="2" id="KW-1185">Reference proteome</keyword>
<sequence>MTNLEFCLIWAGDRVIHSRVEYEFHLNQIELSLLNVQHDDNYSFMHWSAACEAYEIKNNLPSNIKVVYLRFA</sequence>